<keyword evidence="1" id="KW-0812">Transmembrane</keyword>
<dbReference type="Pfam" id="PF13469">
    <property type="entry name" value="Sulfotransfer_3"/>
    <property type="match status" value="1"/>
</dbReference>
<reference evidence="3" key="1">
    <citation type="journal article" date="2023" name="Commun. Biol.">
        <title>Genome analysis of Parmales, the sister group of diatoms, reveals the evolutionary specialization of diatoms from phago-mixotrophs to photoautotrophs.</title>
        <authorList>
            <person name="Ban H."/>
            <person name="Sato S."/>
            <person name="Yoshikawa S."/>
            <person name="Yamada K."/>
            <person name="Nakamura Y."/>
            <person name="Ichinomiya M."/>
            <person name="Sato N."/>
            <person name="Blanc-Mathieu R."/>
            <person name="Endo H."/>
            <person name="Kuwata A."/>
            <person name="Ogata H."/>
        </authorList>
    </citation>
    <scope>NUCLEOTIDE SEQUENCE [LARGE SCALE GENOMIC DNA]</scope>
    <source>
        <strain evidence="3">NIES 3700</strain>
    </source>
</reference>
<accession>A0A9W7EDQ2</accession>
<protein>
    <recommendedName>
        <fullName evidence="4">Sulfotransferase</fullName>
    </recommendedName>
</protein>
<comment type="caution">
    <text evidence="2">The sequence shown here is derived from an EMBL/GenBank/DDBJ whole genome shotgun (WGS) entry which is preliminary data.</text>
</comment>
<evidence type="ECO:0000313" key="3">
    <source>
        <dbReference type="Proteomes" id="UP001165122"/>
    </source>
</evidence>
<sequence>MAPMSSQTYSSTLAVNSATPITSSNISALKSAFNGKSGIIPTILQLLVLPPLITFALLTLPLYALTYPIYGRPPINPPLSEISHYLILTIASSKVHIYTRLMVLTNVIFRKILLTPIFGVAWHLDEIFMGSELDKLSINEPVFLISGARSGSTTTGHLLDNDPQFVSPFGIMTVLPFLWLWKLTSYLEELGLTPSRESFQRIIIEKVTNDAPEFVARHEFNPFKPDTFEVPWLCNRGFFQLGPDFGADEMINTLPVSDRRTSEYSEVLWEDFECYTDRIMRKTLKWNRCKKRIMIKGHFIAAAKNFEKKYKNSRFITVLRDPEKRLESLLNFMIANRLLVAEAPLTPTFEQILATGEAMTRLEIDYMREEREFFDNDDDGKARKISIKFDEYVKDTESAIKKCYAVINDDKKVPEEISEAIVRGKEEHKNRSKMAYRIKLSLAEFGVDVTKFRKLINH</sequence>
<gene>
    <name evidence="2" type="ORF">TrLO_g11781</name>
</gene>
<dbReference type="SUPFAM" id="SSF52540">
    <property type="entry name" value="P-loop containing nucleoside triphosphate hydrolases"/>
    <property type="match status" value="1"/>
</dbReference>
<dbReference type="AlphaFoldDB" id="A0A9W7EDQ2"/>
<feature type="transmembrane region" description="Helical" evidence="1">
    <location>
        <begin position="46"/>
        <end position="70"/>
    </location>
</feature>
<dbReference type="Gene3D" id="3.40.50.300">
    <property type="entry name" value="P-loop containing nucleotide triphosphate hydrolases"/>
    <property type="match status" value="1"/>
</dbReference>
<proteinExistence type="predicted"/>
<evidence type="ECO:0000313" key="2">
    <source>
        <dbReference type="EMBL" id="GMH77494.1"/>
    </source>
</evidence>
<evidence type="ECO:0008006" key="4">
    <source>
        <dbReference type="Google" id="ProtNLM"/>
    </source>
</evidence>
<organism evidence="2 3">
    <name type="scientific">Triparma laevis f. longispina</name>
    <dbReference type="NCBI Taxonomy" id="1714387"/>
    <lineage>
        <taxon>Eukaryota</taxon>
        <taxon>Sar</taxon>
        <taxon>Stramenopiles</taxon>
        <taxon>Ochrophyta</taxon>
        <taxon>Bolidophyceae</taxon>
        <taxon>Parmales</taxon>
        <taxon>Triparmaceae</taxon>
        <taxon>Triparma</taxon>
    </lineage>
</organism>
<dbReference type="EMBL" id="BRXW01000819">
    <property type="protein sequence ID" value="GMH77494.1"/>
    <property type="molecule type" value="Genomic_DNA"/>
</dbReference>
<keyword evidence="1" id="KW-0472">Membrane</keyword>
<dbReference type="OrthoDB" id="198018at2759"/>
<name>A0A9W7EDQ2_9STRA</name>
<keyword evidence="1" id="KW-1133">Transmembrane helix</keyword>
<dbReference type="InterPro" id="IPR027417">
    <property type="entry name" value="P-loop_NTPase"/>
</dbReference>
<evidence type="ECO:0000256" key="1">
    <source>
        <dbReference type="SAM" id="Phobius"/>
    </source>
</evidence>
<dbReference type="Proteomes" id="UP001165122">
    <property type="component" value="Unassembled WGS sequence"/>
</dbReference>
<keyword evidence="3" id="KW-1185">Reference proteome</keyword>